<accession>A0A9Q8L9U8</accession>
<name>A0A9Q8L9U8_PASFU</name>
<gene>
    <name evidence="2" type="ORF">CLAFUR5_03333</name>
</gene>
<evidence type="ECO:0000256" key="1">
    <source>
        <dbReference type="SAM" id="Coils"/>
    </source>
</evidence>
<dbReference type="OrthoDB" id="5427350at2759"/>
<reference evidence="2" key="2">
    <citation type="journal article" date="2022" name="Microb. Genom.">
        <title>A chromosome-scale genome assembly of the tomato pathogen Cladosporium fulvum reveals a compartmentalized genome architecture and the presence of a dispensable chromosome.</title>
        <authorList>
            <person name="Zaccaron A.Z."/>
            <person name="Chen L.H."/>
            <person name="Samaras A."/>
            <person name="Stergiopoulos I."/>
        </authorList>
    </citation>
    <scope>NUCLEOTIDE SEQUENCE</scope>
    <source>
        <strain evidence="2">Race5_Kim</strain>
    </source>
</reference>
<dbReference type="GeneID" id="71983211"/>
<evidence type="ECO:0000313" key="2">
    <source>
        <dbReference type="EMBL" id="UJO13518.1"/>
    </source>
</evidence>
<dbReference type="KEGG" id="ffu:CLAFUR5_03333"/>
<dbReference type="EMBL" id="CP090164">
    <property type="protein sequence ID" value="UJO13518.1"/>
    <property type="molecule type" value="Genomic_DNA"/>
</dbReference>
<dbReference type="SUPFAM" id="SSF52540">
    <property type="entry name" value="P-loop containing nucleoside triphosphate hydrolases"/>
    <property type="match status" value="1"/>
</dbReference>
<reference evidence="2" key="1">
    <citation type="submission" date="2021-12" db="EMBL/GenBank/DDBJ databases">
        <authorList>
            <person name="Zaccaron A."/>
            <person name="Stergiopoulos I."/>
        </authorList>
    </citation>
    <scope>NUCLEOTIDE SEQUENCE</scope>
    <source>
        <strain evidence="2">Race5_Kim</strain>
    </source>
</reference>
<dbReference type="AlphaFoldDB" id="A0A9Q8L9U8"/>
<evidence type="ECO:0000313" key="3">
    <source>
        <dbReference type="Proteomes" id="UP000756132"/>
    </source>
</evidence>
<proteinExistence type="predicted"/>
<sequence length="596" mass="68651">MRLRKDVNRWCCHIWDFNRVSTYGEEENDEEQALQQKHDSAIDYFHDLLCDLKDFETKEATANYFASQSDMAYNALFAEVCGLVEAYLASLHLKDDTKIYTAHTEDDLHQIFKQVSRPCQTLRKKDRQPSPWPLVRKVEVHQRANLLDSGVVLADTPGINDTNLAVVENTKRYLRLAGTIMIFLHYKRVKANTVLYEMLQECVALGKMHNIKLIITHIDEMKPLSVDEREDYETAELKSLVELEARQKKVDKEIKDTKHAKQKAKKAKDSRYPEFVDRLEELEVEKARAKAAVTQASIMIRCERIGKGVADSIKDIEKSRYAPKLPVYFISNTQYQKHVDGYDLKEPPALDVEATGIPRLRRLLYSVPAQGKLTALRTIYDHRLKGILNGMTGILTKSKLERKSEVLMVLNDGLGKPDLLVKDLCMEVKDAFKENILDVIKEEEDEWKEAAEKLVCTVWVNFNTTTLKGVFTRGEEWDAHKVHGRINLHLDLLKIYQKQLTAAFNELDGAIEVIDKEFLFKTEEMFASIQVNIEKNPDAQGQDLAAFFEFIRNVKDDISEDIRHEVQKLRASISDIRHAATINSEVSYTKKEMEKT</sequence>
<keyword evidence="3" id="KW-1185">Reference proteome</keyword>
<organism evidence="2 3">
    <name type="scientific">Passalora fulva</name>
    <name type="common">Tomato leaf mold</name>
    <name type="synonym">Cladosporium fulvum</name>
    <dbReference type="NCBI Taxonomy" id="5499"/>
    <lineage>
        <taxon>Eukaryota</taxon>
        <taxon>Fungi</taxon>
        <taxon>Dikarya</taxon>
        <taxon>Ascomycota</taxon>
        <taxon>Pezizomycotina</taxon>
        <taxon>Dothideomycetes</taxon>
        <taxon>Dothideomycetidae</taxon>
        <taxon>Mycosphaerellales</taxon>
        <taxon>Mycosphaerellaceae</taxon>
        <taxon>Fulvia</taxon>
    </lineage>
</organism>
<dbReference type="Gene3D" id="3.40.50.300">
    <property type="entry name" value="P-loop containing nucleotide triphosphate hydrolases"/>
    <property type="match status" value="1"/>
</dbReference>
<protein>
    <submittedName>
        <fullName evidence="2">Uncharacterized protein</fullName>
    </submittedName>
</protein>
<dbReference type="RefSeq" id="XP_047757884.1">
    <property type="nucleotide sequence ID" value="XM_047902481.1"/>
</dbReference>
<dbReference type="PANTHER" id="PTHR36681:SF3">
    <property type="entry name" value="NUCLEAR GTPASE, GERMINAL CENTER-ASSOCIATED, TANDEM DUPLICATE 3"/>
    <property type="match status" value="1"/>
</dbReference>
<feature type="coiled-coil region" evidence="1">
    <location>
        <begin position="240"/>
        <end position="299"/>
    </location>
</feature>
<dbReference type="PANTHER" id="PTHR36681">
    <property type="entry name" value="NUCLEAR GTPASE, GERMINAL CENTER-ASSOCIATED, TANDEM DUPLICATE 3"/>
    <property type="match status" value="1"/>
</dbReference>
<dbReference type="InterPro" id="IPR027417">
    <property type="entry name" value="P-loop_NTPase"/>
</dbReference>
<keyword evidence="1" id="KW-0175">Coiled coil</keyword>
<dbReference type="Proteomes" id="UP000756132">
    <property type="component" value="Chromosome 2"/>
</dbReference>